<gene>
    <name evidence="1" type="ORF">K0U00_36560</name>
</gene>
<evidence type="ECO:0000313" key="1">
    <source>
        <dbReference type="EMBL" id="MBW7459585.1"/>
    </source>
</evidence>
<organism evidence="1 2">
    <name type="scientific">Paenibacillus sepulcri</name>
    <dbReference type="NCBI Taxonomy" id="359917"/>
    <lineage>
        <taxon>Bacteria</taxon>
        <taxon>Bacillati</taxon>
        <taxon>Bacillota</taxon>
        <taxon>Bacilli</taxon>
        <taxon>Bacillales</taxon>
        <taxon>Paenibacillaceae</taxon>
        <taxon>Paenibacillus</taxon>
    </lineage>
</organism>
<evidence type="ECO:0000313" key="2">
    <source>
        <dbReference type="Proteomes" id="UP001519887"/>
    </source>
</evidence>
<accession>A0ABS7CF70</accession>
<proteinExistence type="predicted"/>
<comment type="caution">
    <text evidence="1">The sequence shown here is derived from an EMBL/GenBank/DDBJ whole genome shotgun (WGS) entry which is preliminary data.</text>
</comment>
<feature type="non-terminal residue" evidence="1">
    <location>
        <position position="87"/>
    </location>
</feature>
<dbReference type="EMBL" id="JAHZIK010001720">
    <property type="protein sequence ID" value="MBW7459585.1"/>
    <property type="molecule type" value="Genomic_DNA"/>
</dbReference>
<reference evidence="1 2" key="1">
    <citation type="submission" date="2021-07" db="EMBL/GenBank/DDBJ databases">
        <title>Paenibacillus radiodurans sp. nov., isolated from the southeastern edge of Tengger Desert.</title>
        <authorList>
            <person name="Zhang G."/>
        </authorList>
    </citation>
    <scope>NUCLEOTIDE SEQUENCE [LARGE SCALE GENOMIC DNA]</scope>
    <source>
        <strain evidence="1 2">CCM 7311</strain>
    </source>
</reference>
<sequence>MARMHNGQNDKPLLHNDAWLSKTLNMEQVLLDGRTLSMEQLAEIPQDIRLKSPLLLRAECEDGLLHGRLVETQQLLEMALKGFAAQA</sequence>
<keyword evidence="2" id="KW-1185">Reference proteome</keyword>
<protein>
    <recommendedName>
        <fullName evidence="3">Flagellar motor switch protein FliN-like C-terminal domain-containing protein</fullName>
    </recommendedName>
</protein>
<name>A0ABS7CF70_9BACL</name>
<dbReference type="Proteomes" id="UP001519887">
    <property type="component" value="Unassembled WGS sequence"/>
</dbReference>
<evidence type="ECO:0008006" key="3">
    <source>
        <dbReference type="Google" id="ProtNLM"/>
    </source>
</evidence>